<evidence type="ECO:0008006" key="5">
    <source>
        <dbReference type="Google" id="ProtNLM"/>
    </source>
</evidence>
<dbReference type="SUPFAM" id="SSF47175">
    <property type="entry name" value="Cytochromes"/>
    <property type="match status" value="1"/>
</dbReference>
<evidence type="ECO:0000256" key="1">
    <source>
        <dbReference type="ARBA" id="ARBA00005523"/>
    </source>
</evidence>
<evidence type="ECO:0000313" key="3">
    <source>
        <dbReference type="EMBL" id="MBD2857759.1"/>
    </source>
</evidence>
<sequence>MKKLLCVLAIAGLAACAESDLHNAMENMGDSLKVYAKSESAAEMETSLDQILASLKIAREQQVAPEDQAMFDEGLEKVQAIMDDAKASLATGNIALAKSGLAELKKTIEKYHDELGVE</sequence>
<dbReference type="GO" id="GO:0009055">
    <property type="term" value="F:electron transfer activity"/>
    <property type="evidence" value="ECO:0007669"/>
    <property type="project" value="InterPro"/>
</dbReference>
<dbReference type="InterPro" id="IPR010980">
    <property type="entry name" value="Cyt_c/b562"/>
</dbReference>
<name>A0A927BY85_9GAMM</name>
<evidence type="ECO:0000313" key="4">
    <source>
        <dbReference type="Proteomes" id="UP000610558"/>
    </source>
</evidence>
<organism evidence="3 4">
    <name type="scientific">Spongiibacter pelagi</name>
    <dbReference type="NCBI Taxonomy" id="2760804"/>
    <lineage>
        <taxon>Bacteria</taxon>
        <taxon>Pseudomonadati</taxon>
        <taxon>Pseudomonadota</taxon>
        <taxon>Gammaproteobacteria</taxon>
        <taxon>Cellvibrionales</taxon>
        <taxon>Spongiibacteraceae</taxon>
        <taxon>Spongiibacter</taxon>
    </lineage>
</organism>
<dbReference type="EMBL" id="JACXLD010000001">
    <property type="protein sequence ID" value="MBD2857759.1"/>
    <property type="molecule type" value="Genomic_DNA"/>
</dbReference>
<dbReference type="GO" id="GO:0022900">
    <property type="term" value="P:electron transport chain"/>
    <property type="evidence" value="ECO:0007669"/>
    <property type="project" value="InterPro"/>
</dbReference>
<proteinExistence type="inferred from homology"/>
<dbReference type="RefSeq" id="WP_190761979.1">
    <property type="nucleotide sequence ID" value="NZ_JACXLD010000001.1"/>
</dbReference>
<accession>A0A927BY85</accession>
<keyword evidence="2" id="KW-0732">Signal</keyword>
<dbReference type="Gene3D" id="1.20.120.10">
    <property type="entry name" value="Cytochrome c/b562"/>
    <property type="match status" value="1"/>
</dbReference>
<dbReference type="AlphaFoldDB" id="A0A927BY85"/>
<dbReference type="Proteomes" id="UP000610558">
    <property type="component" value="Unassembled WGS sequence"/>
</dbReference>
<dbReference type="PROSITE" id="PS51257">
    <property type="entry name" value="PROKAR_LIPOPROTEIN"/>
    <property type="match status" value="1"/>
</dbReference>
<gene>
    <name evidence="3" type="ORF">IB286_01985</name>
</gene>
<keyword evidence="4" id="KW-1185">Reference proteome</keyword>
<evidence type="ECO:0000256" key="2">
    <source>
        <dbReference type="ARBA" id="ARBA00022729"/>
    </source>
</evidence>
<comment type="caution">
    <text evidence="3">The sequence shown here is derived from an EMBL/GenBank/DDBJ whole genome shotgun (WGS) entry which is preliminary data.</text>
</comment>
<dbReference type="GO" id="GO:0020037">
    <property type="term" value="F:heme binding"/>
    <property type="evidence" value="ECO:0007669"/>
    <property type="project" value="InterPro"/>
</dbReference>
<dbReference type="Pfam" id="PF07361">
    <property type="entry name" value="Cytochrom_B562"/>
    <property type="match status" value="1"/>
</dbReference>
<comment type="similarity">
    <text evidence="1">Belongs to the cytochrome b562 family.</text>
</comment>
<dbReference type="GO" id="GO:0005506">
    <property type="term" value="F:iron ion binding"/>
    <property type="evidence" value="ECO:0007669"/>
    <property type="project" value="InterPro"/>
</dbReference>
<protein>
    <recommendedName>
        <fullName evidence="5">Soluble cytochrome b562</fullName>
    </recommendedName>
</protein>
<dbReference type="GO" id="GO:0042597">
    <property type="term" value="C:periplasmic space"/>
    <property type="evidence" value="ECO:0007669"/>
    <property type="project" value="InterPro"/>
</dbReference>
<dbReference type="InterPro" id="IPR009155">
    <property type="entry name" value="Cyt_b562"/>
</dbReference>
<reference evidence="3" key="1">
    <citation type="submission" date="2020-09" db="EMBL/GenBank/DDBJ databases">
        <authorList>
            <person name="Yoon J.-W."/>
        </authorList>
    </citation>
    <scope>NUCLEOTIDE SEQUENCE</scope>
    <source>
        <strain evidence="3">KMU-158</strain>
    </source>
</reference>